<keyword evidence="3" id="KW-1185">Reference proteome</keyword>
<feature type="non-terminal residue" evidence="2">
    <location>
        <position position="1"/>
    </location>
</feature>
<protein>
    <submittedName>
        <fullName evidence="2">Uncharacterized protein</fullName>
    </submittedName>
</protein>
<reference evidence="2 3" key="1">
    <citation type="journal article" date="2019" name="Sci. Rep.">
        <title>Orb-weaving spider Araneus ventricosus genome elucidates the spidroin gene catalogue.</title>
        <authorList>
            <person name="Kono N."/>
            <person name="Nakamura H."/>
            <person name="Ohtoshi R."/>
            <person name="Moran D.A.P."/>
            <person name="Shinohara A."/>
            <person name="Yoshida Y."/>
            <person name="Fujiwara M."/>
            <person name="Mori M."/>
            <person name="Tomita M."/>
            <person name="Arakawa K."/>
        </authorList>
    </citation>
    <scope>NUCLEOTIDE SEQUENCE [LARGE SCALE GENOMIC DNA]</scope>
</reference>
<evidence type="ECO:0000256" key="1">
    <source>
        <dbReference type="SAM" id="MobiDB-lite"/>
    </source>
</evidence>
<dbReference type="Proteomes" id="UP000499080">
    <property type="component" value="Unassembled WGS sequence"/>
</dbReference>
<proteinExistence type="predicted"/>
<accession>A0A4Y2JYL8</accession>
<organism evidence="2 3">
    <name type="scientific">Araneus ventricosus</name>
    <name type="common">Orbweaver spider</name>
    <name type="synonym">Epeira ventricosa</name>
    <dbReference type="NCBI Taxonomy" id="182803"/>
    <lineage>
        <taxon>Eukaryota</taxon>
        <taxon>Metazoa</taxon>
        <taxon>Ecdysozoa</taxon>
        <taxon>Arthropoda</taxon>
        <taxon>Chelicerata</taxon>
        <taxon>Arachnida</taxon>
        <taxon>Araneae</taxon>
        <taxon>Araneomorphae</taxon>
        <taxon>Entelegynae</taxon>
        <taxon>Araneoidea</taxon>
        <taxon>Araneidae</taxon>
        <taxon>Araneus</taxon>
    </lineage>
</organism>
<sequence length="115" mass="12280">HLYYQQEENENWLTSFGVEYPPELPESLLETSDIVREHDDVLLLHHVALGRPLAAHRVHGEGAGGGRRGAGPARAAALHRRGLPRGGWHDGGGGGVHSLNGGSTDGVHLFGRTAL</sequence>
<evidence type="ECO:0000313" key="2">
    <source>
        <dbReference type="EMBL" id="GBM95114.1"/>
    </source>
</evidence>
<comment type="caution">
    <text evidence="2">The sequence shown here is derived from an EMBL/GenBank/DDBJ whole genome shotgun (WGS) entry which is preliminary data.</text>
</comment>
<evidence type="ECO:0000313" key="3">
    <source>
        <dbReference type="Proteomes" id="UP000499080"/>
    </source>
</evidence>
<dbReference type="EMBL" id="BGPR01004031">
    <property type="protein sequence ID" value="GBM95114.1"/>
    <property type="molecule type" value="Genomic_DNA"/>
</dbReference>
<dbReference type="AlphaFoldDB" id="A0A4Y2JYL8"/>
<name>A0A4Y2JYL8_ARAVE</name>
<gene>
    <name evidence="2" type="ORF">AVEN_104695_1</name>
</gene>
<feature type="region of interest" description="Disordered" evidence="1">
    <location>
        <begin position="60"/>
        <end position="103"/>
    </location>
</feature>